<accession>A0ABS6P8Q6</accession>
<dbReference type="Proteomes" id="UP000765224">
    <property type="component" value="Unassembled WGS sequence"/>
</dbReference>
<organism evidence="3 4">
    <name type="scientific">Pseudomonas ekonensis</name>
    <dbReference type="NCBI Taxonomy" id="2842353"/>
    <lineage>
        <taxon>Bacteria</taxon>
        <taxon>Pseudomonadati</taxon>
        <taxon>Pseudomonadota</taxon>
        <taxon>Gammaproteobacteria</taxon>
        <taxon>Pseudomonadales</taxon>
        <taxon>Pseudomonadaceae</taxon>
        <taxon>Pseudomonas</taxon>
    </lineage>
</organism>
<feature type="compositionally biased region" description="Pro residues" evidence="1">
    <location>
        <begin position="1119"/>
        <end position="1129"/>
    </location>
</feature>
<protein>
    <submittedName>
        <fullName evidence="3">Membrane-targeted effector domain-containing toxin</fullName>
    </submittedName>
</protein>
<sequence>MIPDNDRPLPNAADKATLKAIASRVITDCPSLHDTAREVAGDLLKKHGITGLDPDRVYFHRFDAAQSNGRAFTGWEHVNATPTSTLTLTQLVIQRFRVADQDNADLLDVYAGFYTAGPAAGTFNETNEVRLHGDEVLKDFWSIDFSALYKERLTAFWQRSGDDFRILAKCNFLLKAVQARDKRQLSDEDFRFVTHAALGPLTWPVTLDWLRSAQATTGTVRTLDVAGFTATDILRFVAPKGRQIVYLPGEANAFTVLETATDMHFWMLLRMNKPQDRQAFMTHFSLADRQQISDDITDLMNRLVSSWGRYDHHLINQNDTAIGGDAFTWLQASARDALFIEAELTLVSNGDLRKKLWIGYLSAGMKVFAPMAVVGWPVALPLIGASIADMGLNIDQAVNGRTPEERKAGILGAVLAGIDLLLNVLTLGGPGSLEEVGPAVEAAEASETAELKNATQPSATLKPSPPTADAQAVEPPRPESGIPASYRTGLTLDDTTLSREPGRFQGIHSLPSDPSWAIRLGDGSYYVRYETSANGTGHWAIIDPARPNAFVRSIPVRLNAAGQWEPLPRLGLKGGMDVPHASTSAAQQWAQLPGTQVPEIDAPDMRAWALGGADDVRPVTDAFGRTRALSRFELSQETARDNLISDARAWYAANPVTPRLPVATAAALDSPDDLLDAAFAQKPGLVIGETQGGIGSKQFLIENMPALAGRGVKTLYVQQLLANVNQSELDTFALTGQMPAELEEYLRKLDFMSGNDPDGRFTLTRVVRAANAAKIRVQALDLSTTYHVNRSAFGSEPGLPMTRSFFAGQVIRFNEAIKGPARWVALVNREHMTTFRGHQGITEQADALSLRFDDVPPGLEAPIGADPGVVVEYYDYPGSPVDEPQGGGDLDAVQARIQGTWRVQMPTPWAYRTPQELRALLPEPGMFTFQRYRNSILVVYRNEAQQMADSVVRMTPGGRISLQVPMRPEYDFITADDCDELKQALMERGLRPMGWPLPPETAAPPPAELPQGKLLRWQANEVLEGKMPDAGPGRFQGIYRLDGNPATAISLDGDAYYVRFEPDANGPGTWAIVDPARPNAFSGTVPVRLNAQGEWELAPGGGLKGGGNNLKGMSRTAPAPAPPSPPPLRLPVTGYDSPPRYSLRKLALGERETHIKIMRLPDGTMKGITPYDEHVAALRRKLSGDVLRFFARKNLFSSLPARPPVPALTPTTTAADLIDKVFASAPGLVVGESQDRIASLRFLIENMPNLARQGVRTLYVHRLLNDFSQTDLNAFFRTGEMSGDLERALRQLQSDPSGVHTLLETVKAARLNEIRVQATDCLASYRYPDASFTDRQEQAIKNYLTHTVMQADQSLNGAGKWVVLTGQENTNTFRGVAGISELQGGIGLRIEEVPLGEATTVEIDQGIRTGKGYMHQEALQQGEFDMLYADLSLKLAQPPVARTPADLERILMRRGMFTFEKAEDAVTLIHRSRDGQIVRTPLERPADGTYRIHRPGWVGLEQMHFASLEEMSWALSEMGMNLEGRLPR</sequence>
<reference evidence="3 4" key="1">
    <citation type="submission" date="2021-06" db="EMBL/GenBank/DDBJ databases">
        <title>Updating the genus Pseudomonas: Description of 43 new species and partition of the Pseudomonas putida group.</title>
        <authorList>
            <person name="Girard L."/>
            <person name="Lood C."/>
            <person name="Vandamme P."/>
            <person name="Rokni-Zadeh H."/>
            <person name="Van Noort V."/>
            <person name="Hofte M."/>
            <person name="Lavigne R."/>
            <person name="De Mot R."/>
        </authorList>
    </citation>
    <scope>NUCLEOTIDE SEQUENCE [LARGE SCALE GENOMIC DNA]</scope>
    <source>
        <strain evidence="3 4">COR58</strain>
    </source>
</reference>
<feature type="region of interest" description="Disordered" evidence="1">
    <location>
        <begin position="446"/>
        <end position="489"/>
    </location>
</feature>
<gene>
    <name evidence="3" type="ORF">KVG96_02665</name>
</gene>
<dbReference type="RefSeq" id="WP_217890702.1">
    <property type="nucleotide sequence ID" value="NZ_JAHSTS010000001.1"/>
</dbReference>
<feature type="domain" description="Dermonecrotic toxin N-terminal" evidence="2">
    <location>
        <begin position="28"/>
        <end position="287"/>
    </location>
</feature>
<dbReference type="InterPro" id="IPR046673">
    <property type="entry name" value="ToxA_N"/>
</dbReference>
<feature type="compositionally biased region" description="Gly residues" evidence="1">
    <location>
        <begin position="1099"/>
        <end position="1109"/>
    </location>
</feature>
<dbReference type="EMBL" id="JAHSTS010000001">
    <property type="protein sequence ID" value="MBV4456847.1"/>
    <property type="molecule type" value="Genomic_DNA"/>
</dbReference>
<name>A0ABS6P8Q6_9PSED</name>
<keyword evidence="4" id="KW-1185">Reference proteome</keyword>
<proteinExistence type="predicted"/>
<evidence type="ECO:0000256" key="1">
    <source>
        <dbReference type="SAM" id="MobiDB-lite"/>
    </source>
</evidence>
<evidence type="ECO:0000259" key="2">
    <source>
        <dbReference type="Pfam" id="PF20178"/>
    </source>
</evidence>
<comment type="caution">
    <text evidence="3">The sequence shown here is derived from an EMBL/GenBank/DDBJ whole genome shotgun (WGS) entry which is preliminary data.</text>
</comment>
<evidence type="ECO:0000313" key="4">
    <source>
        <dbReference type="Proteomes" id="UP000765224"/>
    </source>
</evidence>
<dbReference type="Pfam" id="PF20178">
    <property type="entry name" value="ToxA_N"/>
    <property type="match status" value="1"/>
</dbReference>
<dbReference type="CDD" id="cd14729">
    <property type="entry name" value="RtxA-like"/>
    <property type="match status" value="2"/>
</dbReference>
<feature type="region of interest" description="Disordered" evidence="1">
    <location>
        <begin position="1098"/>
        <end position="1129"/>
    </location>
</feature>
<evidence type="ECO:0000313" key="3">
    <source>
        <dbReference type="EMBL" id="MBV4456847.1"/>
    </source>
</evidence>